<comment type="caution">
    <text evidence="2">The sequence shown here is derived from an EMBL/GenBank/DDBJ whole genome shotgun (WGS) entry which is preliminary data.</text>
</comment>
<evidence type="ECO:0000313" key="2">
    <source>
        <dbReference type="EMBL" id="OIJ19681.1"/>
    </source>
</evidence>
<dbReference type="OrthoDB" id="2858813at2"/>
<dbReference type="EMBL" id="MLQS01000017">
    <property type="protein sequence ID" value="OIJ19681.1"/>
    <property type="molecule type" value="Genomic_DNA"/>
</dbReference>
<dbReference type="STRING" id="472963.BKP45_11495"/>
<evidence type="ECO:0000313" key="1">
    <source>
        <dbReference type="EMBL" id="OIJ18202.1"/>
    </source>
</evidence>
<gene>
    <name evidence="2" type="ORF">BKP45_11495</name>
    <name evidence="1" type="ORF">BKP45_17210</name>
</gene>
<name>A0A1S2M4T8_9BACI</name>
<sequence>MINQPEPVFSFTIPYYTSSNGETDELFVSEKTYGKYLLAVNKTNVIVIHGTQHPISFTYGEVTTTLFDNKKSIIVIGTKDLDEYTSELIDIAIAQELEKIVLMDRNEFFRFLYDESTPDPIKIFIDDFQQTVEEIHITKRLKKEGYRIHEREASLAEDILANAIHFTELRNISPFENEHGVFLLTKLIYLHYSDRSLYQQYKVRLQPNYQRLFIEAEKLLSVIKKVNLSTARGRERAIDKVFQYLNYKKYVKKITLNDVEEFHVQLRV</sequence>
<protein>
    <submittedName>
        <fullName evidence="2">Uncharacterized protein</fullName>
    </submittedName>
</protein>
<proteinExistence type="predicted"/>
<accession>A0A1S2M4T8</accession>
<reference evidence="2 3" key="1">
    <citation type="submission" date="2016-10" db="EMBL/GenBank/DDBJ databases">
        <title>Draft genome sequences of four alkaliphilic bacteria belonging to the Anaerobacillus genus.</title>
        <authorList>
            <person name="Bassil N.M."/>
            <person name="Lloyd J.R."/>
        </authorList>
    </citation>
    <scope>NUCLEOTIDE SEQUENCE [LARGE SCALE GENOMIC DNA]</scope>
    <source>
        <strain evidence="2 3">DSM 22531</strain>
    </source>
</reference>
<dbReference type="Proteomes" id="UP000180057">
    <property type="component" value="Unassembled WGS sequence"/>
</dbReference>
<dbReference type="EMBL" id="MLQS01000030">
    <property type="protein sequence ID" value="OIJ18202.1"/>
    <property type="molecule type" value="Genomic_DNA"/>
</dbReference>
<dbReference type="RefSeq" id="WP_071389818.1">
    <property type="nucleotide sequence ID" value="NZ_MLQS01000017.1"/>
</dbReference>
<keyword evidence="3" id="KW-1185">Reference proteome</keyword>
<dbReference type="AlphaFoldDB" id="A0A1S2M4T8"/>
<organism evidence="2 3">
    <name type="scientific">Anaerobacillus alkalidiazotrophicus</name>
    <dbReference type="NCBI Taxonomy" id="472963"/>
    <lineage>
        <taxon>Bacteria</taxon>
        <taxon>Bacillati</taxon>
        <taxon>Bacillota</taxon>
        <taxon>Bacilli</taxon>
        <taxon>Bacillales</taxon>
        <taxon>Bacillaceae</taxon>
        <taxon>Anaerobacillus</taxon>
    </lineage>
</organism>
<evidence type="ECO:0000313" key="3">
    <source>
        <dbReference type="Proteomes" id="UP000180057"/>
    </source>
</evidence>